<evidence type="ECO:0000313" key="3">
    <source>
        <dbReference type="Proteomes" id="UP000199497"/>
    </source>
</evidence>
<accession>A0A1H0TVD4</accession>
<reference evidence="3" key="1">
    <citation type="submission" date="2016-10" db="EMBL/GenBank/DDBJ databases">
        <authorList>
            <person name="Varghese N."/>
            <person name="Submissions S."/>
        </authorList>
    </citation>
    <scope>NUCLEOTIDE SEQUENCE [LARGE SCALE GENOMIC DNA]</scope>
    <source>
        <strain evidence="3">DSM 46732</strain>
    </source>
</reference>
<dbReference type="EMBL" id="FNJR01000005">
    <property type="protein sequence ID" value="SDP57506.1"/>
    <property type="molecule type" value="Genomic_DNA"/>
</dbReference>
<feature type="region of interest" description="Disordered" evidence="1">
    <location>
        <begin position="69"/>
        <end position="172"/>
    </location>
</feature>
<organism evidence="2 3">
    <name type="scientific">Actinopolyspora xinjiangensis</name>
    <dbReference type="NCBI Taxonomy" id="405564"/>
    <lineage>
        <taxon>Bacteria</taxon>
        <taxon>Bacillati</taxon>
        <taxon>Actinomycetota</taxon>
        <taxon>Actinomycetes</taxon>
        <taxon>Actinopolysporales</taxon>
        <taxon>Actinopolysporaceae</taxon>
        <taxon>Actinopolyspora</taxon>
    </lineage>
</organism>
<protein>
    <submittedName>
        <fullName evidence="2">Uncharacterized protein</fullName>
    </submittedName>
</protein>
<evidence type="ECO:0000313" key="2">
    <source>
        <dbReference type="EMBL" id="SDP57506.1"/>
    </source>
</evidence>
<dbReference type="AlphaFoldDB" id="A0A1H0TVD4"/>
<feature type="compositionally biased region" description="Basic and acidic residues" evidence="1">
    <location>
        <begin position="100"/>
        <end position="110"/>
    </location>
</feature>
<feature type="region of interest" description="Disordered" evidence="1">
    <location>
        <begin position="1"/>
        <end position="28"/>
    </location>
</feature>
<gene>
    <name evidence="2" type="ORF">SAMN04487905_105283</name>
</gene>
<keyword evidence="3" id="KW-1185">Reference proteome</keyword>
<evidence type="ECO:0000256" key="1">
    <source>
        <dbReference type="SAM" id="MobiDB-lite"/>
    </source>
</evidence>
<name>A0A1H0TVD4_9ACTN</name>
<dbReference type="Proteomes" id="UP000199497">
    <property type="component" value="Unassembled WGS sequence"/>
</dbReference>
<feature type="compositionally biased region" description="Acidic residues" evidence="1">
    <location>
        <begin position="19"/>
        <end position="28"/>
    </location>
</feature>
<sequence length="172" mass="18466">MTVSTDSEVPMPAVAETTTDGEAESPAVEDFDLDIRFSESGPIVEELIRPTDDHVRPKKCFPVMAGVRLVRTAASDESPARRGDRSKSSASDAGSGGRVSPRDHPREHSRGGPARPSWYANRSPLSADRVTVAERQPRNTLLRRGNPPVTRAVDFNRGHRDASGAASNGAPV</sequence>
<proteinExistence type="predicted"/>
<feature type="compositionally biased region" description="Basic and acidic residues" evidence="1">
    <location>
        <begin position="78"/>
        <end position="87"/>
    </location>
</feature>